<evidence type="ECO:0000256" key="6">
    <source>
        <dbReference type="ARBA" id="ARBA00023235"/>
    </source>
</evidence>
<reference evidence="10 11" key="1">
    <citation type="submission" date="2019-03" db="EMBL/GenBank/DDBJ databases">
        <title>Horizontal Gene Transfer Machinery in Histophilus somni.</title>
        <authorList>
            <person name="Mostafa Nazari M."/>
            <person name="Liljebjelke K."/>
        </authorList>
    </citation>
    <scope>NUCLEOTIDE SEQUENCE [LARGE SCALE GENOMIC DNA]</scope>
    <source>
        <strain evidence="10 11">UOC-EPH-KLM-04</strain>
    </source>
</reference>
<feature type="active site" evidence="7">
    <location>
        <position position="284"/>
    </location>
</feature>
<evidence type="ECO:0000256" key="5">
    <source>
        <dbReference type="ARBA" id="ARBA00022833"/>
    </source>
</evidence>
<dbReference type="Pfam" id="PF20511">
    <property type="entry name" value="PMI_typeI_cat"/>
    <property type="match status" value="1"/>
</dbReference>
<sequence>MNTIYQLQGHLQHYVWGGQNYLPELLNVEKQHNQYYAEWWLGAHSSAPSLLNISGKSVPLTDFLVQNPQVLGKASLANFGQELPYLLKILDVAKPLSIQLHPTKKQAEIGFAQENLAAIDLKDPKRTYKDRNHKPEMMIALSDFWLLHGFKQKTNILETLKARPSLTALAQQLENQDLHSFYATIMQADQTQLSAWLSPIITENQVAYRQGKLKLNNPDYWVLYTIEAMEIPADKLDAGLICFYLFNIVHLNIGEGIYQDAGIPHAYLRGQNIELMAGSDNVIRGGLTPKHVDIGELLKIVDCSEITPQIIPKAPQDQDIFTYTTPAKDFAMTNVRYSVQQKHTLTSSNAEILLVMQGALKITANHTALELKQGESAFICADVTYQIEGLKEGYAVIAKLPEKTKGE</sequence>
<dbReference type="PANTHER" id="PTHR10309:SF0">
    <property type="entry name" value="MANNOSE-6-PHOSPHATE ISOMERASE"/>
    <property type="match status" value="1"/>
</dbReference>
<evidence type="ECO:0000256" key="3">
    <source>
        <dbReference type="ARBA" id="ARBA00011956"/>
    </source>
</evidence>
<dbReference type="EC" id="5.3.1.8" evidence="3"/>
<protein>
    <recommendedName>
        <fullName evidence="3">mannose-6-phosphate isomerase</fullName>
        <ecNumber evidence="3">5.3.1.8</ecNumber>
    </recommendedName>
</protein>
<keyword evidence="5 8" id="KW-0862">Zinc</keyword>
<accession>A0AAX2S2A6</accession>
<organism evidence="10 11">
    <name type="scientific">Histophilus somni</name>
    <name type="common">Haemophilus somnus</name>
    <dbReference type="NCBI Taxonomy" id="731"/>
    <lineage>
        <taxon>Bacteria</taxon>
        <taxon>Pseudomonadati</taxon>
        <taxon>Pseudomonadota</taxon>
        <taxon>Gammaproteobacteria</taxon>
        <taxon>Pasteurellales</taxon>
        <taxon>Pasteurellaceae</taxon>
        <taxon>Histophilus</taxon>
    </lineage>
</organism>
<dbReference type="PRINTS" id="PR00714">
    <property type="entry name" value="MAN6PISMRASE"/>
</dbReference>
<evidence type="ECO:0000256" key="2">
    <source>
        <dbReference type="ARBA" id="ARBA00010772"/>
    </source>
</evidence>
<dbReference type="RefSeq" id="WP_132995467.1">
    <property type="nucleotide sequence ID" value="NZ_CP042983.1"/>
</dbReference>
<dbReference type="InterPro" id="IPR016305">
    <property type="entry name" value="Mannose-6-P_Isomerase"/>
</dbReference>
<dbReference type="EMBL" id="SNRV01000029">
    <property type="protein sequence ID" value="TEW28180.1"/>
    <property type="molecule type" value="Genomic_DNA"/>
</dbReference>
<feature type="binding site" evidence="8">
    <location>
        <position position="265"/>
    </location>
    <ligand>
        <name>Zn(2+)</name>
        <dbReference type="ChEBI" id="CHEBI:29105"/>
    </ligand>
</feature>
<feature type="binding site" evidence="8">
    <location>
        <position position="101"/>
    </location>
    <ligand>
        <name>Zn(2+)</name>
        <dbReference type="ChEBI" id="CHEBI:29105"/>
    </ligand>
</feature>
<comment type="caution">
    <text evidence="10">The sequence shown here is derived from an EMBL/GenBank/DDBJ whole genome shotgun (WGS) entry which is preliminary data.</text>
</comment>
<dbReference type="GO" id="GO:0009298">
    <property type="term" value="P:GDP-mannose biosynthetic process"/>
    <property type="evidence" value="ECO:0007669"/>
    <property type="project" value="InterPro"/>
</dbReference>
<comment type="cofactor">
    <cofactor evidence="8">
        <name>Zn(2+)</name>
        <dbReference type="ChEBI" id="CHEBI:29105"/>
    </cofactor>
    <text evidence="8">Binds 1 zinc ion per subunit.</text>
</comment>
<dbReference type="GO" id="GO:0008270">
    <property type="term" value="F:zinc ion binding"/>
    <property type="evidence" value="ECO:0007669"/>
    <property type="project" value="InterPro"/>
</dbReference>
<gene>
    <name evidence="10" type="primary">manA</name>
    <name evidence="10" type="ORF">E2R48_08990</name>
</gene>
<feature type="binding site" evidence="8">
    <location>
        <position position="99"/>
    </location>
    <ligand>
        <name>Zn(2+)</name>
        <dbReference type="ChEBI" id="CHEBI:29105"/>
    </ligand>
</feature>
<dbReference type="InterPro" id="IPR014710">
    <property type="entry name" value="RmlC-like_jellyroll"/>
</dbReference>
<dbReference type="PIRSF" id="PIRSF001480">
    <property type="entry name" value="Mannose-6-phosphate_isomerase"/>
    <property type="match status" value="1"/>
</dbReference>
<comment type="catalytic activity">
    <reaction evidence="1">
        <text>D-mannose 6-phosphate = D-fructose 6-phosphate</text>
        <dbReference type="Rhea" id="RHEA:12356"/>
        <dbReference type="ChEBI" id="CHEBI:58735"/>
        <dbReference type="ChEBI" id="CHEBI:61527"/>
        <dbReference type="EC" id="5.3.1.8"/>
    </reaction>
</comment>
<evidence type="ECO:0000313" key="11">
    <source>
        <dbReference type="Proteomes" id="UP000297565"/>
    </source>
</evidence>
<dbReference type="PANTHER" id="PTHR10309">
    <property type="entry name" value="MANNOSE-6-PHOSPHATE ISOMERASE"/>
    <property type="match status" value="1"/>
</dbReference>
<dbReference type="GO" id="GO:0004476">
    <property type="term" value="F:mannose-6-phosphate isomerase activity"/>
    <property type="evidence" value="ECO:0007669"/>
    <property type="project" value="UniProtKB-EC"/>
</dbReference>
<keyword evidence="6 10" id="KW-0413">Isomerase</keyword>
<dbReference type="InterPro" id="IPR001250">
    <property type="entry name" value="Man6P_Isoase-1"/>
</dbReference>
<dbReference type="PROSITE" id="PS00965">
    <property type="entry name" value="PMI_I_1"/>
    <property type="match status" value="1"/>
</dbReference>
<dbReference type="Gene3D" id="2.60.120.10">
    <property type="entry name" value="Jelly Rolls"/>
    <property type="match status" value="2"/>
</dbReference>
<keyword evidence="4 8" id="KW-0479">Metal-binding</keyword>
<evidence type="ECO:0000256" key="7">
    <source>
        <dbReference type="PIRSR" id="PIRSR001480-1"/>
    </source>
</evidence>
<dbReference type="CDD" id="cd07011">
    <property type="entry name" value="cupin_PMI_type_I_N"/>
    <property type="match status" value="1"/>
</dbReference>
<proteinExistence type="inferred from homology"/>
<name>A0AAX2S2A6_HISSO</name>
<evidence type="ECO:0000313" key="10">
    <source>
        <dbReference type="EMBL" id="TEW28180.1"/>
    </source>
</evidence>
<comment type="similarity">
    <text evidence="2">Belongs to the mannose-6-phosphate isomerase type 1 family.</text>
</comment>
<feature type="binding site" evidence="8">
    <location>
        <position position="136"/>
    </location>
    <ligand>
        <name>Zn(2+)</name>
        <dbReference type="ChEBI" id="CHEBI:29105"/>
    </ligand>
</feature>
<dbReference type="SUPFAM" id="SSF51182">
    <property type="entry name" value="RmlC-like cupins"/>
    <property type="match status" value="1"/>
</dbReference>
<evidence type="ECO:0000256" key="8">
    <source>
        <dbReference type="PIRSR" id="PIRSR001480-2"/>
    </source>
</evidence>
<dbReference type="GO" id="GO:0005975">
    <property type="term" value="P:carbohydrate metabolic process"/>
    <property type="evidence" value="ECO:0007669"/>
    <property type="project" value="InterPro"/>
</dbReference>
<feature type="domain" description="Phosphomannose isomerase type I catalytic" evidence="9">
    <location>
        <begin position="5"/>
        <end position="152"/>
    </location>
</feature>
<evidence type="ECO:0000256" key="4">
    <source>
        <dbReference type="ARBA" id="ARBA00022723"/>
    </source>
</evidence>
<evidence type="ECO:0000259" key="9">
    <source>
        <dbReference type="Pfam" id="PF20511"/>
    </source>
</evidence>
<dbReference type="InterPro" id="IPR011051">
    <property type="entry name" value="RmlC_Cupin_sf"/>
</dbReference>
<evidence type="ECO:0000256" key="1">
    <source>
        <dbReference type="ARBA" id="ARBA00000757"/>
    </source>
</evidence>
<dbReference type="GO" id="GO:0005829">
    <property type="term" value="C:cytosol"/>
    <property type="evidence" value="ECO:0007669"/>
    <property type="project" value="TreeGrafter"/>
</dbReference>
<dbReference type="AlphaFoldDB" id="A0AAX2S2A6"/>
<dbReference type="InterPro" id="IPR018050">
    <property type="entry name" value="Pmannose_isomerase-type1_CS"/>
</dbReference>
<dbReference type="NCBIfam" id="TIGR00218">
    <property type="entry name" value="manA"/>
    <property type="match status" value="1"/>
</dbReference>
<dbReference type="Gene3D" id="1.10.441.10">
    <property type="entry name" value="Phosphomannose Isomerase, domain 2"/>
    <property type="match status" value="1"/>
</dbReference>
<dbReference type="InterPro" id="IPR046457">
    <property type="entry name" value="PMI_typeI_cat"/>
</dbReference>
<dbReference type="Proteomes" id="UP000297565">
    <property type="component" value="Unassembled WGS sequence"/>
</dbReference>